<evidence type="ECO:0000256" key="1">
    <source>
        <dbReference type="SAM" id="SignalP"/>
    </source>
</evidence>
<feature type="chain" id="PRO_5040770096" evidence="1">
    <location>
        <begin position="28"/>
        <end position="257"/>
    </location>
</feature>
<proteinExistence type="predicted"/>
<evidence type="ECO:0000313" key="4">
    <source>
        <dbReference type="Proteomes" id="UP001140076"/>
    </source>
</evidence>
<gene>
    <name evidence="3" type="ORF">LG943_12520</name>
</gene>
<accession>A0A9X3SDR4</accession>
<feature type="signal peptide" evidence="1">
    <location>
        <begin position="1"/>
        <end position="27"/>
    </location>
</feature>
<dbReference type="InterPro" id="IPR053024">
    <property type="entry name" value="Fungal_surface_NADase"/>
</dbReference>
<dbReference type="AlphaFoldDB" id="A0A9X3SDR4"/>
<name>A0A9X3SDR4_9ACTN</name>
<dbReference type="RefSeq" id="WP_270072419.1">
    <property type="nucleotide sequence ID" value="NZ_JAJAQC010000018.1"/>
</dbReference>
<sequence length="257" mass="26700">MPRPLLAPVAAAAGAVVLALCAAPAPAAASGTAAAPASSTGQWPGCTVTVPPPTPQERDLYLCGDPRLGPAELPRGGVVGELLTEYDRLGALTPVAFVARHRETGVDNATGEVTESWRYPAHDGFAVENGEVQRAVETVREGTLLDRFGSARGSFLAPADTPFPERALPPDSLNTWPGGPEHNYRCYAVTEDFAAEVGPIAPAFEQPGGGEQVLLGPDLVPEAGGLDRLGADSMVEWGYLDVRPARECDVDGAAPAR</sequence>
<keyword evidence="4" id="KW-1185">Reference proteome</keyword>
<keyword evidence="1" id="KW-0732">Signal</keyword>
<dbReference type="EMBL" id="JAJAQC010000018">
    <property type="protein sequence ID" value="MDA0565138.1"/>
    <property type="molecule type" value="Genomic_DNA"/>
</dbReference>
<dbReference type="PANTHER" id="PTHR42059:SF1">
    <property type="entry name" value="TNT DOMAIN-CONTAINING PROTEIN"/>
    <property type="match status" value="1"/>
</dbReference>
<dbReference type="PANTHER" id="PTHR42059">
    <property type="entry name" value="TNT DOMAIN-CONTAINING PROTEIN"/>
    <property type="match status" value="1"/>
</dbReference>
<evidence type="ECO:0000313" key="3">
    <source>
        <dbReference type="EMBL" id="MDA0565138.1"/>
    </source>
</evidence>
<dbReference type="InterPro" id="IPR025331">
    <property type="entry name" value="TNT"/>
</dbReference>
<dbReference type="GO" id="GO:0050135">
    <property type="term" value="F:NADP+ nucleosidase activity"/>
    <property type="evidence" value="ECO:0007669"/>
    <property type="project" value="InterPro"/>
</dbReference>
<evidence type="ECO:0000259" key="2">
    <source>
        <dbReference type="Pfam" id="PF14021"/>
    </source>
</evidence>
<organism evidence="3 4">
    <name type="scientific">Streptomonospora mangrovi</name>
    <dbReference type="NCBI Taxonomy" id="2883123"/>
    <lineage>
        <taxon>Bacteria</taxon>
        <taxon>Bacillati</taxon>
        <taxon>Actinomycetota</taxon>
        <taxon>Actinomycetes</taxon>
        <taxon>Streptosporangiales</taxon>
        <taxon>Nocardiopsidaceae</taxon>
        <taxon>Streptomonospora</taxon>
    </lineage>
</organism>
<dbReference type="Pfam" id="PF14021">
    <property type="entry name" value="TNT"/>
    <property type="match status" value="1"/>
</dbReference>
<feature type="domain" description="TNT" evidence="2">
    <location>
        <begin position="138"/>
        <end position="216"/>
    </location>
</feature>
<dbReference type="Proteomes" id="UP001140076">
    <property type="component" value="Unassembled WGS sequence"/>
</dbReference>
<reference evidence="3" key="1">
    <citation type="submission" date="2021-10" db="EMBL/GenBank/DDBJ databases">
        <title>Streptomonospora sp. nov., isolated from mangrove soil.</title>
        <authorList>
            <person name="Chen X."/>
            <person name="Ge X."/>
            <person name="Liu W."/>
        </authorList>
    </citation>
    <scope>NUCLEOTIDE SEQUENCE</scope>
    <source>
        <strain evidence="3">S1-112</strain>
    </source>
</reference>
<comment type="caution">
    <text evidence="3">The sequence shown here is derived from an EMBL/GenBank/DDBJ whole genome shotgun (WGS) entry which is preliminary data.</text>
</comment>
<protein>
    <submittedName>
        <fullName evidence="3">TNT domain-containing protein</fullName>
    </submittedName>
</protein>